<dbReference type="GO" id="GO:0009097">
    <property type="term" value="P:isoleucine biosynthetic process"/>
    <property type="evidence" value="ECO:0007669"/>
    <property type="project" value="TreeGrafter"/>
</dbReference>
<dbReference type="CDD" id="cd07035">
    <property type="entry name" value="TPP_PYR_POX_like"/>
    <property type="match status" value="1"/>
</dbReference>
<dbReference type="SUPFAM" id="SSF52467">
    <property type="entry name" value="DHS-like NAD/FAD-binding domain"/>
    <property type="match status" value="1"/>
</dbReference>
<dbReference type="InterPro" id="IPR029035">
    <property type="entry name" value="DHS-like_NAD/FAD-binding_dom"/>
</dbReference>
<evidence type="ECO:0000259" key="6">
    <source>
        <dbReference type="Pfam" id="PF02776"/>
    </source>
</evidence>
<comment type="similarity">
    <text evidence="1 3">Belongs to the TPP enzyme family.</text>
</comment>
<dbReference type="GO" id="GO:0003984">
    <property type="term" value="F:acetolactate synthase activity"/>
    <property type="evidence" value="ECO:0007669"/>
    <property type="project" value="TreeGrafter"/>
</dbReference>
<dbReference type="GO" id="GO:0005948">
    <property type="term" value="C:acetolactate synthase complex"/>
    <property type="evidence" value="ECO:0007669"/>
    <property type="project" value="TreeGrafter"/>
</dbReference>
<feature type="domain" description="Thiamine pyrophosphate enzyme central" evidence="4">
    <location>
        <begin position="240"/>
        <end position="372"/>
    </location>
</feature>
<accession>S4H225</accession>
<dbReference type="PATRIC" id="fig|1261061.4.peg.1129"/>
<evidence type="ECO:0000313" key="7">
    <source>
        <dbReference type="EMBL" id="EPI49946.1"/>
    </source>
</evidence>
<evidence type="ECO:0000256" key="2">
    <source>
        <dbReference type="ARBA" id="ARBA00023052"/>
    </source>
</evidence>
<comment type="caution">
    <text evidence="7">The sequence shown here is derived from an EMBL/GenBank/DDBJ whole genome shotgun (WGS) entry which is preliminary data.</text>
</comment>
<evidence type="ECO:0000313" key="8">
    <source>
        <dbReference type="Proteomes" id="UP000014601"/>
    </source>
</evidence>
<dbReference type="GO" id="GO:0050660">
    <property type="term" value="F:flavin adenine dinucleotide binding"/>
    <property type="evidence" value="ECO:0007669"/>
    <property type="project" value="TreeGrafter"/>
</dbReference>
<name>S4H225_9BIFI</name>
<dbReference type="Pfam" id="PF02776">
    <property type="entry name" value="TPP_enzyme_N"/>
    <property type="match status" value="1"/>
</dbReference>
<dbReference type="Gene3D" id="3.40.50.1220">
    <property type="entry name" value="TPP-binding domain"/>
    <property type="match status" value="1"/>
</dbReference>
<dbReference type="HOGENOM" id="CLU_013748_3_2_11"/>
<dbReference type="EMBL" id="ATJO01000122">
    <property type="protein sequence ID" value="EPI49946.1"/>
    <property type="molecule type" value="Genomic_DNA"/>
</dbReference>
<dbReference type="SUPFAM" id="SSF52518">
    <property type="entry name" value="Thiamin diphosphate-binding fold (THDP-binding)"/>
    <property type="match status" value="2"/>
</dbReference>
<dbReference type="Proteomes" id="UP000014601">
    <property type="component" value="Unassembled WGS sequence"/>
</dbReference>
<dbReference type="Pfam" id="PF02775">
    <property type="entry name" value="TPP_enzyme_C"/>
    <property type="match status" value="1"/>
</dbReference>
<reference evidence="7 8" key="1">
    <citation type="submission" date="2013-06" db="EMBL/GenBank/DDBJ databases">
        <authorList>
            <person name="Weinstock G."/>
            <person name="Sodergren E."/>
            <person name="Lobos E.A."/>
            <person name="Fulton L."/>
            <person name="Fulton R."/>
            <person name="Courtney L."/>
            <person name="Fronick C."/>
            <person name="O'Laughlin M."/>
            <person name="Godfrey J."/>
            <person name="Wilson R.M."/>
            <person name="Miner T."/>
            <person name="Farmer C."/>
            <person name="Delehaunty K."/>
            <person name="Cordes M."/>
            <person name="Minx P."/>
            <person name="Tomlinson C."/>
            <person name="Chen J."/>
            <person name="Wollam A."/>
            <person name="Pepin K.H."/>
            <person name="Bhonagiri V."/>
            <person name="Zhang X."/>
            <person name="Warren W."/>
            <person name="Mitreva M."/>
            <person name="Mardis E.R."/>
            <person name="Wilson R.K."/>
        </authorList>
    </citation>
    <scope>NUCLEOTIDE SEQUENCE [LARGE SCALE GENOMIC DNA]</scope>
    <source>
        <strain evidence="7 8">JCP7719</strain>
    </source>
</reference>
<gene>
    <name evidence="7" type="ORF">HMPREF1576_01300</name>
</gene>
<evidence type="ECO:0000256" key="3">
    <source>
        <dbReference type="RuleBase" id="RU362132"/>
    </source>
</evidence>
<dbReference type="InterPro" id="IPR011766">
    <property type="entry name" value="TPP_enzyme_TPP-bd"/>
</dbReference>
<dbReference type="GO" id="GO:0000287">
    <property type="term" value="F:magnesium ion binding"/>
    <property type="evidence" value="ECO:0007669"/>
    <property type="project" value="InterPro"/>
</dbReference>
<evidence type="ECO:0000259" key="5">
    <source>
        <dbReference type="Pfam" id="PF02775"/>
    </source>
</evidence>
<dbReference type="InterPro" id="IPR012001">
    <property type="entry name" value="Thiamin_PyroP_enz_TPP-bd_dom"/>
</dbReference>
<keyword evidence="2 3" id="KW-0786">Thiamine pyrophosphate</keyword>
<dbReference type="Gene3D" id="3.40.50.970">
    <property type="match status" value="2"/>
</dbReference>
<dbReference type="GO" id="GO:0009099">
    <property type="term" value="P:L-valine biosynthetic process"/>
    <property type="evidence" value="ECO:0007669"/>
    <property type="project" value="TreeGrafter"/>
</dbReference>
<dbReference type="PANTHER" id="PTHR18968">
    <property type="entry name" value="THIAMINE PYROPHOSPHATE ENZYMES"/>
    <property type="match status" value="1"/>
</dbReference>
<dbReference type="InterPro" id="IPR045229">
    <property type="entry name" value="TPP_enz"/>
</dbReference>
<protein>
    <submittedName>
        <fullName evidence="7">Acetolactate synthase</fullName>
    </submittedName>
</protein>
<dbReference type="GO" id="GO:0030976">
    <property type="term" value="F:thiamine pyrophosphate binding"/>
    <property type="evidence" value="ECO:0007669"/>
    <property type="project" value="InterPro"/>
</dbReference>
<dbReference type="PANTHER" id="PTHR18968:SF129">
    <property type="entry name" value="ACETOLACTATE SYNTHASE"/>
    <property type="match status" value="1"/>
</dbReference>
<dbReference type="FunFam" id="3.40.50.970:FF:000007">
    <property type="entry name" value="Acetolactate synthase"/>
    <property type="match status" value="1"/>
</dbReference>
<proteinExistence type="inferred from homology"/>
<dbReference type="NCBIfam" id="NF006187">
    <property type="entry name" value="PRK08322.1"/>
    <property type="match status" value="1"/>
</dbReference>
<dbReference type="AlphaFoldDB" id="S4H225"/>
<feature type="domain" description="Thiamine pyrophosphate enzyme TPP-binding" evidence="5">
    <location>
        <begin position="431"/>
        <end position="579"/>
    </location>
</feature>
<feature type="domain" description="Thiamine pyrophosphate enzyme N-terminal TPP-binding" evidence="6">
    <location>
        <begin position="51"/>
        <end position="166"/>
    </location>
</feature>
<dbReference type="InterPro" id="IPR029061">
    <property type="entry name" value="THDP-binding"/>
</dbReference>
<evidence type="ECO:0000256" key="1">
    <source>
        <dbReference type="ARBA" id="ARBA00007812"/>
    </source>
</evidence>
<evidence type="ECO:0000259" key="4">
    <source>
        <dbReference type="Pfam" id="PF00205"/>
    </source>
</evidence>
<dbReference type="InterPro" id="IPR012000">
    <property type="entry name" value="Thiamin_PyroP_enz_cen_dom"/>
</dbReference>
<organism evidence="7 8">
    <name type="scientific">Gardnerella pickettii JCP7719</name>
    <dbReference type="NCBI Taxonomy" id="1261061"/>
    <lineage>
        <taxon>Bacteria</taxon>
        <taxon>Bacillati</taxon>
        <taxon>Actinomycetota</taxon>
        <taxon>Actinomycetes</taxon>
        <taxon>Bifidobacteriales</taxon>
        <taxon>Bifidobacteriaceae</taxon>
        <taxon>Gardnerella</taxon>
        <taxon>Gardnerella pickettii</taxon>
    </lineage>
</organism>
<sequence length="605" mass="66819">MTRASNTCLRRLYYKWKRSRKANKHIKHKARNAIMTNQESQAQKPASHKRNTADLIVECLVNEGVEVVFGIPGEENIPLLEAIERNGNIRFVLTRHEQGAGFMAATYAHITGKPGVCLATLGPGALNLTLPVAQANASTTPLVAICAQGNVSRLYKESHQIIDLVALFQPITQWSSMMLAPSTAPEMVRKAFSIAQRKRPGATCLVIPEDISEMSVPEDAKPLPLPKPLHILPAPDTIYEAAKIISQAKRPIILAGNGVARSHAQEQLLDFAEQLNVPVATTFEGKGVFPDNHPNALGVVGFMHRDYENFAFDTADLIIAVGFSIQQFDPKKINPNIDKTIIHINTFVEDTDAHYPTALNIMADIAQTLKALTSVLKDRNVTFDVTHPKIRQMITDELHSFENDNSIPMKPQRVVYDTRRAVAEGTKVLVDTGALKMWMARLYPTMHPNTCIIDNSLSTMAWTLPGAVGASFIKDNSGKINTKPVLAVMGDGSFMMNVQEIETAVRVGSRMVVLVWEDNAYGLIKWKMDLHAGEHEYVDFTNPNVPKLAESFGARGHVVQKPEDLYNMLKEALAQESGVDVIACPVDYSENMKLIEKLGDIDFGN</sequence>
<dbReference type="Pfam" id="PF00205">
    <property type="entry name" value="TPP_enzyme_M"/>
    <property type="match status" value="1"/>
</dbReference>